<reference evidence="3 4" key="1">
    <citation type="submission" date="2024-09" db="EMBL/GenBank/DDBJ databases">
        <title>Chromosome-scale assembly of Riccia fluitans.</title>
        <authorList>
            <person name="Paukszto L."/>
            <person name="Sawicki J."/>
            <person name="Karawczyk K."/>
            <person name="Piernik-Szablinska J."/>
            <person name="Szczecinska M."/>
            <person name="Mazdziarz M."/>
        </authorList>
    </citation>
    <scope>NUCLEOTIDE SEQUENCE [LARGE SCALE GENOMIC DNA]</scope>
    <source>
        <strain evidence="3">Rf_01</strain>
        <tissue evidence="3">Aerial parts of the thallus</tissue>
    </source>
</reference>
<dbReference type="EMBL" id="JBHFFA010000003">
    <property type="protein sequence ID" value="KAL2634323.1"/>
    <property type="molecule type" value="Genomic_DNA"/>
</dbReference>
<feature type="chain" id="PRO_5044858202" evidence="2">
    <location>
        <begin position="24"/>
        <end position="150"/>
    </location>
</feature>
<proteinExistence type="predicted"/>
<evidence type="ECO:0000256" key="1">
    <source>
        <dbReference type="SAM" id="MobiDB-lite"/>
    </source>
</evidence>
<name>A0ABD1YU81_9MARC</name>
<sequence length="150" mass="17071">MRAKETKVTWLLIIACFSRTIWCECCLMQFDKKWASKPMSKILEDCRNVSRELASAAPSINRKLIAERTSNYLELLADSIAREEDKMDFDRLCLEPSRSECNDEEGSKRSLTENFDTGVDDTNENAENETEASSKETDQLLADLANLGFT</sequence>
<evidence type="ECO:0000313" key="4">
    <source>
        <dbReference type="Proteomes" id="UP001605036"/>
    </source>
</evidence>
<accession>A0ABD1YU81</accession>
<organism evidence="3 4">
    <name type="scientific">Riccia fluitans</name>
    <dbReference type="NCBI Taxonomy" id="41844"/>
    <lineage>
        <taxon>Eukaryota</taxon>
        <taxon>Viridiplantae</taxon>
        <taxon>Streptophyta</taxon>
        <taxon>Embryophyta</taxon>
        <taxon>Marchantiophyta</taxon>
        <taxon>Marchantiopsida</taxon>
        <taxon>Marchantiidae</taxon>
        <taxon>Marchantiales</taxon>
        <taxon>Ricciaceae</taxon>
        <taxon>Riccia</taxon>
    </lineage>
</organism>
<keyword evidence="2" id="KW-0732">Signal</keyword>
<feature type="signal peptide" evidence="2">
    <location>
        <begin position="1"/>
        <end position="23"/>
    </location>
</feature>
<feature type="compositionally biased region" description="Basic and acidic residues" evidence="1">
    <location>
        <begin position="98"/>
        <end position="111"/>
    </location>
</feature>
<evidence type="ECO:0000313" key="3">
    <source>
        <dbReference type="EMBL" id="KAL2634323.1"/>
    </source>
</evidence>
<protein>
    <submittedName>
        <fullName evidence="3">Uncharacterized protein</fullName>
    </submittedName>
</protein>
<dbReference type="AlphaFoldDB" id="A0ABD1YU81"/>
<evidence type="ECO:0000256" key="2">
    <source>
        <dbReference type="SAM" id="SignalP"/>
    </source>
</evidence>
<comment type="caution">
    <text evidence="3">The sequence shown here is derived from an EMBL/GenBank/DDBJ whole genome shotgun (WGS) entry which is preliminary data.</text>
</comment>
<dbReference type="Proteomes" id="UP001605036">
    <property type="component" value="Unassembled WGS sequence"/>
</dbReference>
<feature type="region of interest" description="Disordered" evidence="1">
    <location>
        <begin position="98"/>
        <end position="139"/>
    </location>
</feature>
<gene>
    <name evidence="3" type="ORF">R1flu_005802</name>
</gene>
<keyword evidence="4" id="KW-1185">Reference proteome</keyword>
<feature type="compositionally biased region" description="Acidic residues" evidence="1">
    <location>
        <begin position="118"/>
        <end position="130"/>
    </location>
</feature>